<gene>
    <name evidence="1" type="ORF">UFOVP392_31</name>
</gene>
<evidence type="ECO:0000313" key="1">
    <source>
        <dbReference type="EMBL" id="CAB5224076.1"/>
    </source>
</evidence>
<dbReference type="EMBL" id="LR798322">
    <property type="protein sequence ID" value="CAB5224076.1"/>
    <property type="molecule type" value="Genomic_DNA"/>
</dbReference>
<proteinExistence type="predicted"/>
<name>A0A6J7X428_9CAUD</name>
<reference evidence="1" key="1">
    <citation type="submission" date="2020-05" db="EMBL/GenBank/DDBJ databases">
        <authorList>
            <person name="Chiriac C."/>
            <person name="Salcher M."/>
            <person name="Ghai R."/>
            <person name="Kavagutti S V."/>
        </authorList>
    </citation>
    <scope>NUCLEOTIDE SEQUENCE</scope>
</reference>
<organism evidence="1">
    <name type="scientific">uncultured Caudovirales phage</name>
    <dbReference type="NCBI Taxonomy" id="2100421"/>
    <lineage>
        <taxon>Viruses</taxon>
        <taxon>Duplodnaviria</taxon>
        <taxon>Heunggongvirae</taxon>
        <taxon>Uroviricota</taxon>
        <taxon>Caudoviricetes</taxon>
        <taxon>Peduoviridae</taxon>
        <taxon>Maltschvirus</taxon>
        <taxon>Maltschvirus maltsch</taxon>
    </lineage>
</organism>
<sequence>MKYFIAYIGTKNDNLDNLVAKVHDLFNMMPKVNTCIVLTFSDEVHISEVTPEEFHEQWASLN</sequence>
<protein>
    <submittedName>
        <fullName evidence="1">Uncharacterized protein</fullName>
    </submittedName>
</protein>
<accession>A0A6J7X428</accession>